<gene>
    <name evidence="2" type="ORF">KAF25_003268</name>
</gene>
<accession>A0A9P7H0T4</accession>
<evidence type="ECO:0000313" key="2">
    <source>
        <dbReference type="EMBL" id="KAG5660662.1"/>
    </source>
</evidence>
<dbReference type="AlphaFoldDB" id="A0A9P7H0T4"/>
<comment type="caution">
    <text evidence="2">The sequence shown here is derived from an EMBL/GenBank/DDBJ whole genome shotgun (WGS) entry which is preliminary data.</text>
</comment>
<name>A0A9P7H0T4_9HYPO</name>
<dbReference type="EMBL" id="JAGPUO010000009">
    <property type="protein sequence ID" value="KAG5660662.1"/>
    <property type="molecule type" value="Genomic_DNA"/>
</dbReference>
<proteinExistence type="predicted"/>
<organism evidence="2 3">
    <name type="scientific">Fusarium avenaceum</name>
    <dbReference type="NCBI Taxonomy" id="40199"/>
    <lineage>
        <taxon>Eukaryota</taxon>
        <taxon>Fungi</taxon>
        <taxon>Dikarya</taxon>
        <taxon>Ascomycota</taxon>
        <taxon>Pezizomycotina</taxon>
        <taxon>Sordariomycetes</taxon>
        <taxon>Hypocreomycetidae</taxon>
        <taxon>Hypocreales</taxon>
        <taxon>Nectriaceae</taxon>
        <taxon>Fusarium</taxon>
        <taxon>Fusarium tricinctum species complex</taxon>
    </lineage>
</organism>
<dbReference type="Proteomes" id="UP000782241">
    <property type="component" value="Unassembled WGS sequence"/>
</dbReference>
<evidence type="ECO:0000256" key="1">
    <source>
        <dbReference type="SAM" id="MobiDB-lite"/>
    </source>
</evidence>
<feature type="compositionally biased region" description="Basic and acidic residues" evidence="1">
    <location>
        <begin position="112"/>
        <end position="124"/>
    </location>
</feature>
<reference evidence="2" key="1">
    <citation type="submission" date="2021-04" db="EMBL/GenBank/DDBJ databases">
        <title>Draft genome of Fusarium avenaceum strain F156N33, isolated from an atmospheric sample in Virginia.</title>
        <authorList>
            <person name="Yang S."/>
            <person name="Vinatzer B.A."/>
            <person name="Coleman J."/>
        </authorList>
    </citation>
    <scope>NUCLEOTIDE SEQUENCE</scope>
    <source>
        <strain evidence="2">F156N33</strain>
    </source>
</reference>
<feature type="region of interest" description="Disordered" evidence="1">
    <location>
        <begin position="75"/>
        <end position="133"/>
    </location>
</feature>
<sequence>MLRELKFALKLLNKFYLKADVSDRIWMRDDWIEFFDLETDFQNQYTSIRRLYSSKPMEEMKWLIRAIESEIDVYRNGSPQSDDLSDSGSVDSEPHDPGSPSKRLKLTEDDDRSTKKGDKLERQPRTTRRTRIVLHTKTNTNHRPLLCKGVDESDQTPRILPDDASTRSNAGVFANNAGAFLSNAWAFSNNAQAKKNSGQEEHQDSRRPRGLVALILEKIQESTGMDQPMKDT</sequence>
<protein>
    <submittedName>
        <fullName evidence="2">Uncharacterized protein</fullName>
    </submittedName>
</protein>
<evidence type="ECO:0000313" key="3">
    <source>
        <dbReference type="Proteomes" id="UP000782241"/>
    </source>
</evidence>
<keyword evidence="3" id="KW-1185">Reference proteome</keyword>